<dbReference type="GO" id="GO:0003824">
    <property type="term" value="F:catalytic activity"/>
    <property type="evidence" value="ECO:0007669"/>
    <property type="project" value="InterPro"/>
</dbReference>
<dbReference type="Pfam" id="PF02538">
    <property type="entry name" value="Hydantoinase_B"/>
    <property type="match status" value="1"/>
</dbReference>
<evidence type="ECO:0000313" key="2">
    <source>
        <dbReference type="EMBL" id="SVD22996.1"/>
    </source>
</evidence>
<sequence>MPGDKKHAVDGSVAEVIRNYLIAVAQEMRGTLLRTACSPVIYEVL</sequence>
<protein>
    <recommendedName>
        <fullName evidence="1">Hydantoinase B/oxoprolinase domain-containing protein</fullName>
    </recommendedName>
</protein>
<dbReference type="EMBL" id="UINC01137573">
    <property type="protein sequence ID" value="SVD22996.1"/>
    <property type="molecule type" value="Genomic_DNA"/>
</dbReference>
<feature type="domain" description="Hydantoinase B/oxoprolinase" evidence="1">
    <location>
        <begin position="14"/>
        <end position="44"/>
    </location>
</feature>
<evidence type="ECO:0000259" key="1">
    <source>
        <dbReference type="Pfam" id="PF02538"/>
    </source>
</evidence>
<organism evidence="2">
    <name type="scientific">marine metagenome</name>
    <dbReference type="NCBI Taxonomy" id="408172"/>
    <lineage>
        <taxon>unclassified sequences</taxon>
        <taxon>metagenomes</taxon>
        <taxon>ecological metagenomes</taxon>
    </lineage>
</organism>
<gene>
    <name evidence="2" type="ORF">METZ01_LOCUS375850</name>
</gene>
<name>A0A382TLN4_9ZZZZ</name>
<feature type="non-terminal residue" evidence="2">
    <location>
        <position position="45"/>
    </location>
</feature>
<proteinExistence type="predicted"/>
<dbReference type="AlphaFoldDB" id="A0A382TLN4"/>
<reference evidence="2" key="1">
    <citation type="submission" date="2018-05" db="EMBL/GenBank/DDBJ databases">
        <authorList>
            <person name="Lanie J.A."/>
            <person name="Ng W.-L."/>
            <person name="Kazmierczak K.M."/>
            <person name="Andrzejewski T.M."/>
            <person name="Davidsen T.M."/>
            <person name="Wayne K.J."/>
            <person name="Tettelin H."/>
            <person name="Glass J.I."/>
            <person name="Rusch D."/>
            <person name="Podicherti R."/>
            <person name="Tsui H.-C.T."/>
            <person name="Winkler M.E."/>
        </authorList>
    </citation>
    <scope>NUCLEOTIDE SEQUENCE</scope>
</reference>
<dbReference type="InterPro" id="IPR003692">
    <property type="entry name" value="Hydantoinase_B"/>
</dbReference>
<accession>A0A382TLN4</accession>